<dbReference type="SUPFAM" id="SSF88659">
    <property type="entry name" value="Sigma3 and sigma4 domains of RNA polymerase sigma factors"/>
    <property type="match status" value="1"/>
</dbReference>
<sequence>MDYDEEAAEARRRAEPAFQIEIDDWGNQHKSAAIEAMYQEHQPQLSRFLRRRTNSQDVGDLVQECFQRLAASGADIVSRIEKPGAYLARAARNLLIERAHVDRRRFASAHHEYDDTEHPGSDPHAALEARDMMRRVEDRLERLKPKTRDIFLMHRFEGMSYAEIAAATGMSEKGVEKQIAKAMTAILRVKGPRS</sequence>
<dbReference type="Gene3D" id="1.10.10.10">
    <property type="entry name" value="Winged helix-like DNA-binding domain superfamily/Winged helix DNA-binding domain"/>
    <property type="match status" value="1"/>
</dbReference>
<comment type="similarity">
    <text evidence="1">Belongs to the sigma-70 factor family. ECF subfamily.</text>
</comment>
<dbReference type="Proteomes" id="UP001500738">
    <property type="component" value="Unassembled WGS sequence"/>
</dbReference>
<feature type="domain" description="RNA polymerase sigma factor 70 region 4 type 2" evidence="6">
    <location>
        <begin position="134"/>
        <end position="185"/>
    </location>
</feature>
<evidence type="ECO:0000313" key="8">
    <source>
        <dbReference type="Proteomes" id="UP001500738"/>
    </source>
</evidence>
<dbReference type="CDD" id="cd06171">
    <property type="entry name" value="Sigma70_r4"/>
    <property type="match status" value="1"/>
</dbReference>
<keyword evidence="2" id="KW-0805">Transcription regulation</keyword>
<dbReference type="Pfam" id="PF08281">
    <property type="entry name" value="Sigma70_r4_2"/>
    <property type="match status" value="1"/>
</dbReference>
<dbReference type="InterPro" id="IPR036388">
    <property type="entry name" value="WH-like_DNA-bd_sf"/>
</dbReference>
<dbReference type="InterPro" id="IPR014284">
    <property type="entry name" value="RNA_pol_sigma-70_dom"/>
</dbReference>
<reference evidence="7 8" key="1">
    <citation type="journal article" date="2019" name="Int. J. Syst. Evol. Microbiol.">
        <title>The Global Catalogue of Microorganisms (GCM) 10K type strain sequencing project: providing services to taxonomists for standard genome sequencing and annotation.</title>
        <authorList>
            <consortium name="The Broad Institute Genomics Platform"/>
            <consortium name="The Broad Institute Genome Sequencing Center for Infectious Disease"/>
            <person name="Wu L."/>
            <person name="Ma J."/>
        </authorList>
    </citation>
    <scope>NUCLEOTIDE SEQUENCE [LARGE SCALE GENOMIC DNA]</scope>
    <source>
        <strain evidence="7 8">JCM 15910</strain>
    </source>
</reference>
<evidence type="ECO:0000256" key="1">
    <source>
        <dbReference type="ARBA" id="ARBA00010641"/>
    </source>
</evidence>
<dbReference type="InterPro" id="IPR013249">
    <property type="entry name" value="RNA_pol_sigma70_r4_t2"/>
</dbReference>
<evidence type="ECO:0000313" key="7">
    <source>
        <dbReference type="EMBL" id="GAA0863865.1"/>
    </source>
</evidence>
<dbReference type="NCBIfam" id="TIGR02937">
    <property type="entry name" value="sigma70-ECF"/>
    <property type="match status" value="1"/>
</dbReference>
<dbReference type="RefSeq" id="WP_120218826.1">
    <property type="nucleotide sequence ID" value="NZ_BAAAFE010000007.1"/>
</dbReference>
<dbReference type="SUPFAM" id="SSF88946">
    <property type="entry name" value="Sigma2 domain of RNA polymerase sigma factors"/>
    <property type="match status" value="1"/>
</dbReference>
<keyword evidence="8" id="KW-1185">Reference proteome</keyword>
<dbReference type="Gene3D" id="1.10.1740.10">
    <property type="match status" value="1"/>
</dbReference>
<dbReference type="InterPro" id="IPR007627">
    <property type="entry name" value="RNA_pol_sigma70_r2"/>
</dbReference>
<evidence type="ECO:0000259" key="6">
    <source>
        <dbReference type="Pfam" id="PF08281"/>
    </source>
</evidence>
<dbReference type="InterPro" id="IPR013324">
    <property type="entry name" value="RNA_pol_sigma_r3/r4-like"/>
</dbReference>
<comment type="caution">
    <text evidence="7">The sequence shown here is derived from an EMBL/GenBank/DDBJ whole genome shotgun (WGS) entry which is preliminary data.</text>
</comment>
<gene>
    <name evidence="7" type="ORF">GCM10009115_16030</name>
</gene>
<evidence type="ECO:0000256" key="2">
    <source>
        <dbReference type="ARBA" id="ARBA00023015"/>
    </source>
</evidence>
<keyword evidence="4" id="KW-0804">Transcription</keyword>
<evidence type="ECO:0000256" key="3">
    <source>
        <dbReference type="ARBA" id="ARBA00023082"/>
    </source>
</evidence>
<organism evidence="7 8">
    <name type="scientific">Sphingopyxis soli</name>
    <dbReference type="NCBI Taxonomy" id="592051"/>
    <lineage>
        <taxon>Bacteria</taxon>
        <taxon>Pseudomonadati</taxon>
        <taxon>Pseudomonadota</taxon>
        <taxon>Alphaproteobacteria</taxon>
        <taxon>Sphingomonadales</taxon>
        <taxon>Sphingomonadaceae</taxon>
        <taxon>Sphingopyxis</taxon>
    </lineage>
</organism>
<dbReference type="PANTHER" id="PTHR43133">
    <property type="entry name" value="RNA POLYMERASE ECF-TYPE SIGMA FACTO"/>
    <property type="match status" value="1"/>
</dbReference>
<accession>A0ABN1M3V5</accession>
<dbReference type="Pfam" id="PF04542">
    <property type="entry name" value="Sigma70_r2"/>
    <property type="match status" value="1"/>
</dbReference>
<feature type="domain" description="RNA polymerase sigma-70 region 2" evidence="5">
    <location>
        <begin position="37"/>
        <end position="98"/>
    </location>
</feature>
<name>A0ABN1M3V5_9SPHN</name>
<keyword evidence="3" id="KW-0731">Sigma factor</keyword>
<dbReference type="InterPro" id="IPR039425">
    <property type="entry name" value="RNA_pol_sigma-70-like"/>
</dbReference>
<dbReference type="PANTHER" id="PTHR43133:SF63">
    <property type="entry name" value="RNA POLYMERASE SIGMA FACTOR FECI-RELATED"/>
    <property type="match status" value="1"/>
</dbReference>
<evidence type="ECO:0000256" key="4">
    <source>
        <dbReference type="ARBA" id="ARBA00023163"/>
    </source>
</evidence>
<proteinExistence type="inferred from homology"/>
<protein>
    <submittedName>
        <fullName evidence="7">Sigma-70 family RNA polymerase sigma factor</fullName>
    </submittedName>
</protein>
<evidence type="ECO:0000259" key="5">
    <source>
        <dbReference type="Pfam" id="PF04542"/>
    </source>
</evidence>
<dbReference type="InterPro" id="IPR013325">
    <property type="entry name" value="RNA_pol_sigma_r2"/>
</dbReference>
<dbReference type="EMBL" id="BAAAFE010000007">
    <property type="protein sequence ID" value="GAA0863865.1"/>
    <property type="molecule type" value="Genomic_DNA"/>
</dbReference>